<keyword evidence="1" id="KW-0479">Metal-binding</keyword>
<dbReference type="InterPro" id="IPR032466">
    <property type="entry name" value="Metal_Hydrolase"/>
</dbReference>
<dbReference type="CDD" id="cd01298">
    <property type="entry name" value="ATZ_TRZ_like"/>
    <property type="match status" value="1"/>
</dbReference>
<feature type="domain" description="Amidohydrolase-related" evidence="4">
    <location>
        <begin position="52"/>
        <end position="417"/>
    </location>
</feature>
<evidence type="ECO:0000256" key="1">
    <source>
        <dbReference type="ARBA" id="ARBA00022723"/>
    </source>
</evidence>
<sequence length="450" mass="48598">MSRLWIRDPLAIFADGAERGFVVENQLITELIGAGNEPTASVDSTFDASSHVVLPGLINTHHHFYQTLTRSLRTALNRELFDWLGALYPVWAHLDAEMLATATELALAELLLSGCTTAADHHYLFPSGLEKAIDIQVEMARHIGLRVVLTRGSMDLCVDDGGLPPASVVQDPDTILTDCERVVAAYHQSVPGAMTQIALAPCSPFSVSQEVMQQSAVLADKLDLRLHTHLGETKDENDYCQARLGMRPLDYLDQCGWLQARTWLAHGIHFSDSEITRLGQAGVAVSHCPHSNMLLSSGLCPACSLEQAGSPVGLGVDGSSSNDASNAIEEVRAALMLQRLNSGSAAVSHTDALRWATAGGARCLGRDDLGRIDSGLQADIALFKLDELRHSGHDDPLAALVQSGVHRADRVMIAGQWRVEDGRASHIDEADLVARHSALARRLRSRAGLE</sequence>
<dbReference type="AlphaFoldDB" id="A0A381TYD1"/>
<dbReference type="FunFam" id="3.20.20.140:FF:000014">
    <property type="entry name" value="5-methylthioadenosine/S-adenosylhomocysteine deaminase"/>
    <property type="match status" value="1"/>
</dbReference>
<dbReference type="PANTHER" id="PTHR43794:SF11">
    <property type="entry name" value="AMIDOHYDROLASE-RELATED DOMAIN-CONTAINING PROTEIN"/>
    <property type="match status" value="1"/>
</dbReference>
<dbReference type="PANTHER" id="PTHR43794">
    <property type="entry name" value="AMINOHYDROLASE SSNA-RELATED"/>
    <property type="match status" value="1"/>
</dbReference>
<evidence type="ECO:0000313" key="5">
    <source>
        <dbReference type="EMBL" id="SVA20849.1"/>
    </source>
</evidence>
<keyword evidence="3" id="KW-0862">Zinc</keyword>
<dbReference type="Gene3D" id="3.20.20.140">
    <property type="entry name" value="Metal-dependent hydrolases"/>
    <property type="match status" value="1"/>
</dbReference>
<dbReference type="EMBL" id="UINC01005361">
    <property type="protein sequence ID" value="SVA20849.1"/>
    <property type="molecule type" value="Genomic_DNA"/>
</dbReference>
<organism evidence="5">
    <name type="scientific">marine metagenome</name>
    <dbReference type="NCBI Taxonomy" id="408172"/>
    <lineage>
        <taxon>unclassified sequences</taxon>
        <taxon>metagenomes</taxon>
        <taxon>ecological metagenomes</taxon>
    </lineage>
</organism>
<protein>
    <recommendedName>
        <fullName evidence="4">Amidohydrolase-related domain-containing protein</fullName>
    </recommendedName>
</protein>
<keyword evidence="2" id="KW-0378">Hydrolase</keyword>
<dbReference type="Pfam" id="PF01979">
    <property type="entry name" value="Amidohydro_1"/>
    <property type="match status" value="1"/>
</dbReference>
<evidence type="ECO:0000259" key="4">
    <source>
        <dbReference type="Pfam" id="PF01979"/>
    </source>
</evidence>
<accession>A0A381TYD1</accession>
<name>A0A381TYD1_9ZZZZ</name>
<proteinExistence type="predicted"/>
<dbReference type="InterPro" id="IPR050287">
    <property type="entry name" value="MTA/SAH_deaminase"/>
</dbReference>
<dbReference type="GO" id="GO:0019239">
    <property type="term" value="F:deaminase activity"/>
    <property type="evidence" value="ECO:0007669"/>
    <property type="project" value="UniProtKB-ARBA"/>
</dbReference>
<gene>
    <name evidence="5" type="ORF">METZ01_LOCUS73703</name>
</gene>
<dbReference type="NCBIfam" id="NF006055">
    <property type="entry name" value="PRK08203.1"/>
    <property type="match status" value="1"/>
</dbReference>
<reference evidence="5" key="1">
    <citation type="submission" date="2018-05" db="EMBL/GenBank/DDBJ databases">
        <authorList>
            <person name="Lanie J.A."/>
            <person name="Ng W.-L."/>
            <person name="Kazmierczak K.M."/>
            <person name="Andrzejewski T.M."/>
            <person name="Davidsen T.M."/>
            <person name="Wayne K.J."/>
            <person name="Tettelin H."/>
            <person name="Glass J.I."/>
            <person name="Rusch D."/>
            <person name="Podicherti R."/>
            <person name="Tsui H.-C.T."/>
            <person name="Winkler M.E."/>
        </authorList>
    </citation>
    <scope>NUCLEOTIDE SEQUENCE</scope>
</reference>
<dbReference type="InterPro" id="IPR006680">
    <property type="entry name" value="Amidohydro-rel"/>
</dbReference>
<dbReference type="SUPFAM" id="SSF51338">
    <property type="entry name" value="Composite domain of metallo-dependent hydrolases"/>
    <property type="match status" value="2"/>
</dbReference>
<dbReference type="GO" id="GO:0046872">
    <property type="term" value="F:metal ion binding"/>
    <property type="evidence" value="ECO:0007669"/>
    <property type="project" value="UniProtKB-KW"/>
</dbReference>
<dbReference type="InterPro" id="IPR011059">
    <property type="entry name" value="Metal-dep_hydrolase_composite"/>
</dbReference>
<dbReference type="Gene3D" id="2.30.40.10">
    <property type="entry name" value="Urease, subunit C, domain 1"/>
    <property type="match status" value="1"/>
</dbReference>
<dbReference type="SUPFAM" id="SSF51556">
    <property type="entry name" value="Metallo-dependent hydrolases"/>
    <property type="match status" value="1"/>
</dbReference>
<evidence type="ECO:0000256" key="3">
    <source>
        <dbReference type="ARBA" id="ARBA00022833"/>
    </source>
</evidence>
<dbReference type="GO" id="GO:0016814">
    <property type="term" value="F:hydrolase activity, acting on carbon-nitrogen (but not peptide) bonds, in cyclic amidines"/>
    <property type="evidence" value="ECO:0007669"/>
    <property type="project" value="UniProtKB-ARBA"/>
</dbReference>
<evidence type="ECO:0000256" key="2">
    <source>
        <dbReference type="ARBA" id="ARBA00022801"/>
    </source>
</evidence>